<sequence>MTIQPVTIIRVASLVIAALIMWLAVSKDTVHKKRALEQFSSVLVTWALWFIGVKLLTTWPLVLEYPLSVLAYPSGTLEFYLASLLTISTEFRRKEKHQTFMREYILLLACSFFFFTLLSQLLLERGGLVELVLFFVYLAALLLSRQVLIISVLFSISAAASAWVGGPTDLMGYRMDPWFYVVTSLAVFLLWNLEKRREVSCRSM</sequence>
<reference evidence="3" key="1">
    <citation type="submission" date="2016-10" db="EMBL/GenBank/DDBJ databases">
        <authorList>
            <person name="Varghese N."/>
            <person name="Submissions S."/>
        </authorList>
    </citation>
    <scope>NUCLEOTIDE SEQUENCE [LARGE SCALE GENOMIC DNA]</scope>
    <source>
        <strain evidence="3">FP5</strain>
    </source>
</reference>
<gene>
    <name evidence="2" type="ORF">SAMN05216353_1545</name>
</gene>
<feature type="transmembrane region" description="Helical" evidence="1">
    <location>
        <begin position="69"/>
        <end position="91"/>
    </location>
</feature>
<feature type="transmembrane region" description="Helical" evidence="1">
    <location>
        <begin position="46"/>
        <end position="63"/>
    </location>
</feature>
<keyword evidence="1" id="KW-0472">Membrane</keyword>
<feature type="transmembrane region" description="Helical" evidence="1">
    <location>
        <begin position="103"/>
        <end position="121"/>
    </location>
</feature>
<dbReference type="Proteomes" id="UP000198897">
    <property type="component" value="Unassembled WGS sequence"/>
</dbReference>
<protein>
    <submittedName>
        <fullName evidence="2">Uncharacterized protein</fullName>
    </submittedName>
</protein>
<feature type="transmembrane region" description="Helical" evidence="1">
    <location>
        <begin position="127"/>
        <end position="143"/>
    </location>
</feature>
<keyword evidence="1" id="KW-1133">Transmembrane helix</keyword>
<keyword evidence="3" id="KW-1185">Reference proteome</keyword>
<proteinExistence type="predicted"/>
<dbReference type="EMBL" id="FOOG01000054">
    <property type="protein sequence ID" value="SFG54572.1"/>
    <property type="molecule type" value="Genomic_DNA"/>
</dbReference>
<accession>A0A1I2SPM0</accession>
<keyword evidence="1" id="KW-0812">Transmembrane</keyword>
<evidence type="ECO:0000256" key="1">
    <source>
        <dbReference type="SAM" id="Phobius"/>
    </source>
</evidence>
<dbReference type="OrthoDB" id="2969379at2"/>
<dbReference type="AlphaFoldDB" id="A0A1I2SPM0"/>
<evidence type="ECO:0000313" key="3">
    <source>
        <dbReference type="Proteomes" id="UP000198897"/>
    </source>
</evidence>
<feature type="transmembrane region" description="Helical" evidence="1">
    <location>
        <begin position="6"/>
        <end position="25"/>
    </location>
</feature>
<organism evidence="2 3">
    <name type="scientific">Halobacillus alkaliphilus</name>
    <dbReference type="NCBI Taxonomy" id="396056"/>
    <lineage>
        <taxon>Bacteria</taxon>
        <taxon>Bacillati</taxon>
        <taxon>Bacillota</taxon>
        <taxon>Bacilli</taxon>
        <taxon>Bacillales</taxon>
        <taxon>Bacillaceae</taxon>
        <taxon>Halobacillus</taxon>
    </lineage>
</organism>
<name>A0A1I2SPM0_9BACI</name>
<evidence type="ECO:0000313" key="2">
    <source>
        <dbReference type="EMBL" id="SFG54572.1"/>
    </source>
</evidence>
<dbReference type="RefSeq" id="WP_089754395.1">
    <property type="nucleotide sequence ID" value="NZ_FOOG01000054.1"/>
</dbReference>
<feature type="transmembrane region" description="Helical" evidence="1">
    <location>
        <begin position="177"/>
        <end position="194"/>
    </location>
</feature>
<feature type="transmembrane region" description="Helical" evidence="1">
    <location>
        <begin position="148"/>
        <end position="165"/>
    </location>
</feature>